<keyword evidence="2" id="KW-0677">Repeat</keyword>
<dbReference type="PROSITE" id="PS50294">
    <property type="entry name" value="WD_REPEATS_REGION"/>
    <property type="match status" value="1"/>
</dbReference>
<dbReference type="Proteomes" id="UP000553632">
    <property type="component" value="Unassembled WGS sequence"/>
</dbReference>
<dbReference type="PROSITE" id="PS50082">
    <property type="entry name" value="WD_REPEATS_2"/>
    <property type="match status" value="1"/>
</dbReference>
<feature type="region of interest" description="Disordered" evidence="4">
    <location>
        <begin position="463"/>
        <end position="519"/>
    </location>
</feature>
<feature type="repeat" description="WD" evidence="3">
    <location>
        <begin position="65"/>
        <end position="97"/>
    </location>
</feature>
<dbReference type="InterPro" id="IPR036322">
    <property type="entry name" value="WD40_repeat_dom_sf"/>
</dbReference>
<name>A0A7J6PRC3_PEROL</name>
<dbReference type="SUPFAM" id="SSF50978">
    <property type="entry name" value="WD40 repeat-like"/>
    <property type="match status" value="1"/>
</dbReference>
<dbReference type="AlphaFoldDB" id="A0A7J6PRC3"/>
<evidence type="ECO:0000256" key="2">
    <source>
        <dbReference type="ARBA" id="ARBA00022737"/>
    </source>
</evidence>
<dbReference type="InterPro" id="IPR001680">
    <property type="entry name" value="WD40_rpt"/>
</dbReference>
<evidence type="ECO:0000256" key="1">
    <source>
        <dbReference type="ARBA" id="ARBA00022574"/>
    </source>
</evidence>
<feature type="compositionally biased region" description="Polar residues" evidence="4">
    <location>
        <begin position="510"/>
        <end position="519"/>
    </location>
</feature>
<evidence type="ECO:0000313" key="5">
    <source>
        <dbReference type="EMBL" id="KAF4698246.1"/>
    </source>
</evidence>
<accession>A0A7J6PRC3</accession>
<dbReference type="Pfam" id="PF00400">
    <property type="entry name" value="WD40"/>
    <property type="match status" value="1"/>
</dbReference>
<gene>
    <name evidence="5" type="ORF">FOZ63_001196</name>
</gene>
<dbReference type="Gene3D" id="2.130.10.10">
    <property type="entry name" value="YVTN repeat-like/Quinoprotein amine dehydrogenase"/>
    <property type="match status" value="1"/>
</dbReference>
<dbReference type="InterPro" id="IPR051179">
    <property type="entry name" value="WD_repeat_multifunction"/>
</dbReference>
<comment type="caution">
    <text evidence="5">The sequence shown here is derived from an EMBL/GenBank/DDBJ whole genome shotgun (WGS) entry which is preliminary data.</text>
</comment>
<dbReference type="SMART" id="SM00320">
    <property type="entry name" value="WD40"/>
    <property type="match status" value="2"/>
</dbReference>
<keyword evidence="1 3" id="KW-0853">WD repeat</keyword>
<dbReference type="PANTHER" id="PTHR19857">
    <property type="entry name" value="MITOCHONDRIAL DIVISION PROTEIN 1-RELATED"/>
    <property type="match status" value="1"/>
</dbReference>
<dbReference type="OMA" id="THVTICA"/>
<evidence type="ECO:0000256" key="4">
    <source>
        <dbReference type="SAM" id="MobiDB-lite"/>
    </source>
</evidence>
<reference evidence="5 6" key="1">
    <citation type="submission" date="2020-04" db="EMBL/GenBank/DDBJ databases">
        <title>Perkinsus olseni comparative genomics.</title>
        <authorList>
            <person name="Bogema D.R."/>
        </authorList>
    </citation>
    <scope>NUCLEOTIDE SEQUENCE [LARGE SCALE GENOMIC DNA]</scope>
    <source>
        <strain evidence="5 6">ATCC PRA-207</strain>
    </source>
</reference>
<evidence type="ECO:0000313" key="6">
    <source>
        <dbReference type="Proteomes" id="UP000553632"/>
    </source>
</evidence>
<dbReference type="InterPro" id="IPR015943">
    <property type="entry name" value="WD40/YVTN_repeat-like_dom_sf"/>
</dbReference>
<evidence type="ECO:0000256" key="3">
    <source>
        <dbReference type="PROSITE-ProRule" id="PRU00221"/>
    </source>
</evidence>
<sequence>MDTISPLLSFSPRKFCPSPASIIRFFRYGNDESLFVIGSPNEESVMVFRYSAAGDQPQLEEVSELPDHKYGVSDIAVNCVGTVIVTSGLDSTVRVWKRSRQGKYEHYRNIPAVGGKTIDIGDIDQIAILTREAGRYNVLVSVGSAGGKIHFTDLATDASSESTAAVRGGKRPARRLIPPVDCLYRGAKKTYLGCVTAMHLSPDGSYLAYGTSSGYVGLARLICEVEDNNLRLECDLRGVLRCFKSAVASPVRSLAMHGNTLLVGGEANVGRIVALDMLRVSGYLVDDSGEKSNSSGTKSRKTSNPAVLGSIPLNYSSRLRSILISEAPGLQPANFLLSFVSSDGTVQTHVLPDGPDAAWADGGEPETVNQLDLRNKGAQKLTHVTICAAATAALKSSKDSQWSDCVAVALANGKMEIYKIRQCVAPKMPELPIEVEGGVFDMFKSAASQHRQLNVGEDWNQDINRHYQEGPPTTGVTASSHSDAAGHQENNDVVMTDDTPAAAAQPPPLITSTQPVSGS</sequence>
<dbReference type="PANTHER" id="PTHR19857:SF21">
    <property type="entry name" value="ANAPHASE-PROMOTING COMPLEX SUBUNIT 4 WD40 DOMAIN-CONTAINING PROTEIN"/>
    <property type="match status" value="1"/>
</dbReference>
<organism evidence="5 6">
    <name type="scientific">Perkinsus olseni</name>
    <name type="common">Perkinsus atlanticus</name>
    <dbReference type="NCBI Taxonomy" id="32597"/>
    <lineage>
        <taxon>Eukaryota</taxon>
        <taxon>Sar</taxon>
        <taxon>Alveolata</taxon>
        <taxon>Perkinsozoa</taxon>
        <taxon>Perkinsea</taxon>
        <taxon>Perkinsida</taxon>
        <taxon>Perkinsidae</taxon>
        <taxon>Perkinsus</taxon>
    </lineage>
</organism>
<proteinExistence type="predicted"/>
<protein>
    <submittedName>
        <fullName evidence="5">Uncharacterized protein</fullName>
    </submittedName>
</protein>
<dbReference type="EMBL" id="JABANO010038617">
    <property type="protein sequence ID" value="KAF4698246.1"/>
    <property type="molecule type" value="Genomic_DNA"/>
</dbReference>
<keyword evidence="6" id="KW-1185">Reference proteome</keyword>